<reference evidence="2" key="1">
    <citation type="journal article" date="2007" name="Proc. Natl. Acad. Sci. U.S.A.">
        <title>Genome sequencing reveals complex secondary metabolome in the marine actinomycete Salinispora tropica.</title>
        <authorList>
            <person name="Udwary D.W."/>
            <person name="Zeigler L."/>
            <person name="Asolkar R.N."/>
            <person name="Singan V."/>
            <person name="Lapidus A."/>
            <person name="Fenical W."/>
            <person name="Jensen P.R."/>
            <person name="Moore B.S."/>
        </authorList>
    </citation>
    <scope>NUCLEOTIDE SEQUENCE [LARGE SCALE GENOMIC DNA]</scope>
    <source>
        <strain evidence="2">ATCC BAA-916 / DSM 44818 / CNB-440</strain>
    </source>
</reference>
<gene>
    <name evidence="1" type="ordered locus">Strop_1984</name>
</gene>
<dbReference type="EMBL" id="CP000667">
    <property type="protein sequence ID" value="ABP54438.1"/>
    <property type="molecule type" value="Genomic_DNA"/>
</dbReference>
<dbReference type="HOGENOM" id="CLU_1795139_0_0_11"/>
<sequence length="144" mass="16121">MVRVPVPLQVPLPVPVAVPFDREWSRFVSRSLGCSGWFVVLWAVPFACPVRSRSTVRLHDGGGRGLSRSGLVDRVASGVDRVDCRSIQDGCQADHRARWSRLEPVRTMRTRDAGAVVRGCPSPTRRWARGANRRRWGCDGITDW</sequence>
<organism evidence="1 2">
    <name type="scientific">Salinispora tropica (strain ATCC BAA-916 / DSM 44818 / JCM 13857 / NBRC 105044 / CNB-440)</name>
    <dbReference type="NCBI Taxonomy" id="369723"/>
    <lineage>
        <taxon>Bacteria</taxon>
        <taxon>Bacillati</taxon>
        <taxon>Actinomycetota</taxon>
        <taxon>Actinomycetes</taxon>
        <taxon>Micromonosporales</taxon>
        <taxon>Micromonosporaceae</taxon>
        <taxon>Salinispora</taxon>
    </lineage>
</organism>
<proteinExistence type="predicted"/>
<keyword evidence="2" id="KW-1185">Reference proteome</keyword>
<evidence type="ECO:0000313" key="2">
    <source>
        <dbReference type="Proteomes" id="UP000000235"/>
    </source>
</evidence>
<dbReference type="AlphaFoldDB" id="A4X6D8"/>
<dbReference type="Proteomes" id="UP000000235">
    <property type="component" value="Chromosome"/>
</dbReference>
<evidence type="ECO:0000313" key="1">
    <source>
        <dbReference type="EMBL" id="ABP54438.1"/>
    </source>
</evidence>
<protein>
    <submittedName>
        <fullName evidence="1">Uncharacterized protein</fullName>
    </submittedName>
</protein>
<accession>A4X6D8</accession>
<name>A4X6D8_SALTO</name>
<dbReference type="KEGG" id="stp:Strop_1984"/>